<dbReference type="RefSeq" id="WP_129231510.1">
    <property type="nucleotide sequence ID" value="NZ_SDPO01000002.1"/>
</dbReference>
<feature type="transmembrane region" description="Helical" evidence="2">
    <location>
        <begin position="26"/>
        <end position="47"/>
    </location>
</feature>
<keyword evidence="2" id="KW-0472">Membrane</keyword>
<organism evidence="3 4">
    <name type="scientific">Agromyces fucosus</name>
    <dbReference type="NCBI Taxonomy" id="41985"/>
    <lineage>
        <taxon>Bacteria</taxon>
        <taxon>Bacillati</taxon>
        <taxon>Actinomycetota</taxon>
        <taxon>Actinomycetes</taxon>
        <taxon>Micrococcales</taxon>
        <taxon>Microbacteriaceae</taxon>
        <taxon>Agromyces</taxon>
    </lineage>
</organism>
<keyword evidence="2" id="KW-0812">Transmembrane</keyword>
<sequence>MTAQRESTHTLGTSPSLRRGAPPARATGAVLGAVFGALLIWAIAVPIAGIDLEARMGAGAQPVGPALVAIAAVVGAAGALAVSALIARFARNARRLWFVISICVGVLSLAGPLLSAASGASTAVLLVMHVVVGGSLIVGLAPRRAVEVRR</sequence>
<feature type="transmembrane region" description="Helical" evidence="2">
    <location>
        <begin position="67"/>
        <end position="89"/>
    </location>
</feature>
<accession>A0A4Q2JME1</accession>
<reference evidence="3 4" key="1">
    <citation type="submission" date="2019-01" db="EMBL/GenBank/DDBJ databases">
        <authorList>
            <person name="Li J."/>
        </authorList>
    </citation>
    <scope>NUCLEOTIDE SEQUENCE [LARGE SCALE GENOMIC DNA]</scope>
    <source>
        <strain evidence="3 4">CCUG 35506</strain>
    </source>
</reference>
<dbReference type="Proteomes" id="UP000292935">
    <property type="component" value="Unassembled WGS sequence"/>
</dbReference>
<dbReference type="InterPro" id="IPR045713">
    <property type="entry name" value="DUF6069"/>
</dbReference>
<dbReference type="Pfam" id="PF19545">
    <property type="entry name" value="DUF6069"/>
    <property type="match status" value="1"/>
</dbReference>
<dbReference type="AlphaFoldDB" id="A0A4Q2JME1"/>
<evidence type="ECO:0000256" key="2">
    <source>
        <dbReference type="SAM" id="Phobius"/>
    </source>
</evidence>
<feature type="transmembrane region" description="Helical" evidence="2">
    <location>
        <begin position="120"/>
        <end position="141"/>
    </location>
</feature>
<dbReference type="EMBL" id="SDPO01000002">
    <property type="protein sequence ID" value="RXZ49351.1"/>
    <property type="molecule type" value="Genomic_DNA"/>
</dbReference>
<evidence type="ECO:0000313" key="3">
    <source>
        <dbReference type="EMBL" id="RXZ49351.1"/>
    </source>
</evidence>
<feature type="region of interest" description="Disordered" evidence="1">
    <location>
        <begin position="1"/>
        <end position="22"/>
    </location>
</feature>
<feature type="compositionally biased region" description="Polar residues" evidence="1">
    <location>
        <begin position="1"/>
        <end position="16"/>
    </location>
</feature>
<name>A0A4Q2JME1_9MICO</name>
<feature type="transmembrane region" description="Helical" evidence="2">
    <location>
        <begin position="96"/>
        <end position="114"/>
    </location>
</feature>
<evidence type="ECO:0000313" key="4">
    <source>
        <dbReference type="Proteomes" id="UP000292935"/>
    </source>
</evidence>
<protein>
    <recommendedName>
        <fullName evidence="5">Transmembrane protein</fullName>
    </recommendedName>
</protein>
<evidence type="ECO:0000256" key="1">
    <source>
        <dbReference type="SAM" id="MobiDB-lite"/>
    </source>
</evidence>
<keyword evidence="4" id="KW-1185">Reference proteome</keyword>
<proteinExistence type="predicted"/>
<gene>
    <name evidence="3" type="ORF">ESP57_10570</name>
</gene>
<evidence type="ECO:0008006" key="5">
    <source>
        <dbReference type="Google" id="ProtNLM"/>
    </source>
</evidence>
<comment type="caution">
    <text evidence="3">The sequence shown here is derived from an EMBL/GenBank/DDBJ whole genome shotgun (WGS) entry which is preliminary data.</text>
</comment>
<keyword evidence="2" id="KW-1133">Transmembrane helix</keyword>